<keyword evidence="1" id="KW-0614">Plasmid</keyword>
<organism evidence="1">
    <name type="scientific">Microbacterium sp. MA1</name>
    <dbReference type="NCBI Taxonomy" id="614068"/>
    <lineage>
        <taxon>Bacteria</taxon>
        <taxon>Bacillati</taxon>
        <taxon>Actinomycetota</taxon>
        <taxon>Actinomycetes</taxon>
        <taxon>Micrococcales</taxon>
        <taxon>Microbacteriaceae</taxon>
        <taxon>Microbacterium</taxon>
    </lineage>
</organism>
<accession>C3UMZ6</accession>
<reference evidence="1" key="2">
    <citation type="journal article" date="2009" name="Appl. Environ. Microbiol.">
        <title>Lateral transfer of genes for hexahydro-1,3,5-trinitro-1,3,5-triazine (RDX) degradation.</title>
        <authorList>
            <person name="Andeer P.F."/>
            <person name="Stahl D.A."/>
            <person name="Bruce N.C."/>
            <person name="Strand S.E."/>
        </authorList>
    </citation>
    <scope>NUCLEOTIDE SEQUENCE</scope>
    <source>
        <strain evidence="1">MA1</strain>
        <plasmid evidence="1">pMA1</plasmid>
    </source>
</reference>
<proteinExistence type="predicted"/>
<reference evidence="1" key="1">
    <citation type="submission" date="2008-12" db="EMBL/GenBank/DDBJ databases">
        <authorList>
            <person name="Andeer P."/>
            <person name="Stahl D.A."/>
            <person name="Bruce N.C."/>
            <person name="Strand S.E."/>
        </authorList>
    </citation>
    <scope>NUCLEOTIDE SEQUENCE</scope>
    <source>
        <strain evidence="1">MA1</strain>
        <plasmid evidence="1">pMA1</plasmid>
    </source>
</reference>
<dbReference type="AlphaFoldDB" id="C3UMZ6"/>
<name>C3UMZ6_9MICO</name>
<sequence length="185" mass="20713">MRAFPVPQDVVDLLVTAILISSTDITQSPARTPIVTPGRSPAAVLADADRLGQQLWDENYASVSFANRCNLPAPHYEWRPVAELMGDRVDIEQILQIERSRLYMEEVSCHHAGWDDSEANRQLSRLEQSIEARLYFHPREASPREPGVVEYVGLSRAVDEWTREIGFRSSLTVAAAAKALDVGDR</sequence>
<evidence type="ECO:0000313" key="1">
    <source>
        <dbReference type="EMBL" id="ACO88887.1"/>
    </source>
</evidence>
<geneLocation type="plasmid" evidence="1">
    <name>pMA1</name>
</geneLocation>
<protein>
    <submittedName>
        <fullName evidence="1">Uncharacterized protein</fullName>
    </submittedName>
</protein>
<dbReference type="EMBL" id="FJ577793">
    <property type="protein sequence ID" value="ACO88887.1"/>
    <property type="molecule type" value="Genomic_DNA"/>
</dbReference>